<dbReference type="EMBL" id="JANAKD010002531">
    <property type="protein sequence ID" value="KAJ3473386.1"/>
    <property type="molecule type" value="Genomic_DNA"/>
</dbReference>
<sequence>MKSPILLALAATVLAAPKPVSHAARSACVKISPGSQPGTWDTESCPVLVNPECVENPGPAGAPYPDCCPSFDCGDMALLEAY</sequence>
<proteinExistence type="predicted"/>
<accession>A0ACC1QFZ0</accession>
<protein>
    <submittedName>
        <fullName evidence="1">Uncharacterized protein</fullName>
    </submittedName>
</protein>
<comment type="caution">
    <text evidence="1">The sequence shown here is derived from an EMBL/GenBank/DDBJ whole genome shotgun (WGS) entry which is preliminary data.</text>
</comment>
<gene>
    <name evidence="1" type="ORF">NLG97_g10333</name>
</gene>
<evidence type="ECO:0000313" key="1">
    <source>
        <dbReference type="EMBL" id="KAJ3473386.1"/>
    </source>
</evidence>
<organism evidence="1 2">
    <name type="scientific">Lecanicillium saksenae</name>
    <dbReference type="NCBI Taxonomy" id="468837"/>
    <lineage>
        <taxon>Eukaryota</taxon>
        <taxon>Fungi</taxon>
        <taxon>Dikarya</taxon>
        <taxon>Ascomycota</taxon>
        <taxon>Pezizomycotina</taxon>
        <taxon>Sordariomycetes</taxon>
        <taxon>Hypocreomycetidae</taxon>
        <taxon>Hypocreales</taxon>
        <taxon>Cordycipitaceae</taxon>
        <taxon>Lecanicillium</taxon>
    </lineage>
</organism>
<evidence type="ECO:0000313" key="2">
    <source>
        <dbReference type="Proteomes" id="UP001148737"/>
    </source>
</evidence>
<keyword evidence="2" id="KW-1185">Reference proteome</keyword>
<dbReference type="Proteomes" id="UP001148737">
    <property type="component" value="Unassembled WGS sequence"/>
</dbReference>
<name>A0ACC1QFZ0_9HYPO</name>
<reference evidence="1" key="1">
    <citation type="submission" date="2022-07" db="EMBL/GenBank/DDBJ databases">
        <title>Genome Sequence of Lecanicillium saksenae.</title>
        <authorList>
            <person name="Buettner E."/>
        </authorList>
    </citation>
    <scope>NUCLEOTIDE SEQUENCE</scope>
    <source>
        <strain evidence="1">VT-O1</strain>
    </source>
</reference>